<dbReference type="Pfam" id="PF13365">
    <property type="entry name" value="Trypsin_2"/>
    <property type="match status" value="1"/>
</dbReference>
<dbReference type="PANTHER" id="PTHR43343:SF3">
    <property type="entry name" value="PROTEASE DO-LIKE 8, CHLOROPLASTIC"/>
    <property type="match status" value="1"/>
</dbReference>
<keyword evidence="5" id="KW-1185">Reference proteome</keyword>
<dbReference type="Pfam" id="PF13180">
    <property type="entry name" value="PDZ_2"/>
    <property type="match status" value="1"/>
</dbReference>
<accession>A0ABS1M9G5</accession>
<dbReference type="PRINTS" id="PR00834">
    <property type="entry name" value="PROTEASES2C"/>
</dbReference>
<dbReference type="InterPro" id="IPR001478">
    <property type="entry name" value="PDZ"/>
</dbReference>
<dbReference type="PROSITE" id="PS50106">
    <property type="entry name" value="PDZ"/>
    <property type="match status" value="1"/>
</dbReference>
<dbReference type="InterPro" id="IPR051201">
    <property type="entry name" value="Chloro_Bact_Ser_Proteases"/>
</dbReference>
<evidence type="ECO:0000256" key="1">
    <source>
        <dbReference type="ARBA" id="ARBA00022670"/>
    </source>
</evidence>
<name>A0ABS1M9G5_9NOCA</name>
<protein>
    <submittedName>
        <fullName evidence="4">Trypsin-like peptidase domain-containing protein</fullName>
    </submittedName>
</protein>
<reference evidence="4 5" key="1">
    <citation type="submission" date="2021-01" db="EMBL/GenBank/DDBJ databases">
        <title>WGS of actinomycetes isolated from Thailand.</title>
        <authorList>
            <person name="Thawai C."/>
        </authorList>
    </citation>
    <scope>NUCLEOTIDE SEQUENCE [LARGE SCALE GENOMIC DNA]</scope>
    <source>
        <strain evidence="4 5">LPG 2</strain>
    </source>
</reference>
<dbReference type="SUPFAM" id="SSF50156">
    <property type="entry name" value="PDZ domain-like"/>
    <property type="match status" value="1"/>
</dbReference>
<proteinExistence type="predicted"/>
<dbReference type="SUPFAM" id="SSF50494">
    <property type="entry name" value="Trypsin-like serine proteases"/>
    <property type="match status" value="1"/>
</dbReference>
<dbReference type="Proteomes" id="UP000602198">
    <property type="component" value="Unassembled WGS sequence"/>
</dbReference>
<sequence>MRWVAGASGVALAIGIASIGFELGAVNAAAATAVGGEHQQSSATTATAKPADFQDISLAAQQAAPGLVDINADLGLQGAGSAGTGIVLTSDGKVLTNNHVVEGATDLSVTDIGTGQTYRATVLGYDRSEDVALLQLSGASDLPTAKIGNSGSVAVGDRVAGIGNAGGVGGAPSVSPGRVTALNQDITASDDAAGSAEQLHGLVQVAANIRPGDSGGALIDTAGEVIGMDTAASTGYRFQGLGSGGGVGFAIPIQQALSIAHDIETGQASGTVHIGPTALLGAAVSDGQGAGAVVRQVVAGTPAEQLGLAPGDVITTVNGRGIDSPTALTAAMDTSHPGDPVTVQWTDAYGQTRQGRASLIAGPVG</sequence>
<keyword evidence="2" id="KW-0378">Hydrolase</keyword>
<gene>
    <name evidence="4" type="ORF">JK358_23050</name>
</gene>
<evidence type="ECO:0000256" key="2">
    <source>
        <dbReference type="ARBA" id="ARBA00022801"/>
    </source>
</evidence>
<dbReference type="SMART" id="SM00228">
    <property type="entry name" value="PDZ"/>
    <property type="match status" value="1"/>
</dbReference>
<dbReference type="InterPro" id="IPR001940">
    <property type="entry name" value="Peptidase_S1C"/>
</dbReference>
<evidence type="ECO:0000313" key="5">
    <source>
        <dbReference type="Proteomes" id="UP000602198"/>
    </source>
</evidence>
<evidence type="ECO:0000313" key="4">
    <source>
        <dbReference type="EMBL" id="MBL1077283.1"/>
    </source>
</evidence>
<dbReference type="InterPro" id="IPR036034">
    <property type="entry name" value="PDZ_sf"/>
</dbReference>
<dbReference type="EMBL" id="JAERRJ010000008">
    <property type="protein sequence ID" value="MBL1077283.1"/>
    <property type="molecule type" value="Genomic_DNA"/>
</dbReference>
<feature type="domain" description="PDZ" evidence="3">
    <location>
        <begin position="275"/>
        <end position="324"/>
    </location>
</feature>
<dbReference type="PANTHER" id="PTHR43343">
    <property type="entry name" value="PEPTIDASE S12"/>
    <property type="match status" value="1"/>
</dbReference>
<organism evidence="4 5">
    <name type="scientific">Nocardia acididurans</name>
    <dbReference type="NCBI Taxonomy" id="2802282"/>
    <lineage>
        <taxon>Bacteria</taxon>
        <taxon>Bacillati</taxon>
        <taxon>Actinomycetota</taxon>
        <taxon>Actinomycetes</taxon>
        <taxon>Mycobacteriales</taxon>
        <taxon>Nocardiaceae</taxon>
        <taxon>Nocardia</taxon>
    </lineage>
</organism>
<dbReference type="InterPro" id="IPR009003">
    <property type="entry name" value="Peptidase_S1_PA"/>
</dbReference>
<comment type="caution">
    <text evidence="4">The sequence shown here is derived from an EMBL/GenBank/DDBJ whole genome shotgun (WGS) entry which is preliminary data.</text>
</comment>
<dbReference type="PROSITE" id="PS00135">
    <property type="entry name" value="TRYPSIN_SER"/>
    <property type="match status" value="1"/>
</dbReference>
<keyword evidence="1" id="KW-0645">Protease</keyword>
<dbReference type="Gene3D" id="2.40.10.120">
    <property type="match status" value="1"/>
</dbReference>
<dbReference type="Gene3D" id="2.30.42.10">
    <property type="match status" value="1"/>
</dbReference>
<evidence type="ECO:0000259" key="3">
    <source>
        <dbReference type="PROSITE" id="PS50106"/>
    </source>
</evidence>
<dbReference type="InterPro" id="IPR033116">
    <property type="entry name" value="TRYPSIN_SER"/>
</dbReference>